<evidence type="ECO:0000313" key="11">
    <source>
        <dbReference type="EMBL" id="MBR1135663.1"/>
    </source>
</evidence>
<dbReference type="NCBIfam" id="TIGR00016">
    <property type="entry name" value="ackA"/>
    <property type="match status" value="1"/>
</dbReference>
<feature type="binding site" evidence="9">
    <location>
        <position position="17"/>
    </location>
    <ligand>
        <name>ATP</name>
        <dbReference type="ChEBI" id="CHEBI:30616"/>
    </ligand>
</feature>
<feature type="binding site" evidence="9">
    <location>
        <begin position="328"/>
        <end position="332"/>
    </location>
    <ligand>
        <name>ATP</name>
        <dbReference type="ChEBI" id="CHEBI:30616"/>
    </ligand>
</feature>
<name>A0ABS5G2W8_9BRAD</name>
<feature type="binding site" evidence="9">
    <location>
        <begin position="283"/>
        <end position="285"/>
    </location>
    <ligand>
        <name>ATP</name>
        <dbReference type="ChEBI" id="CHEBI:30616"/>
    </ligand>
</feature>
<evidence type="ECO:0000256" key="2">
    <source>
        <dbReference type="ARBA" id="ARBA00022490"/>
    </source>
</evidence>
<comment type="subcellular location">
    <subcellularLocation>
        <location evidence="9">Cytoplasm</location>
    </subcellularLocation>
</comment>
<dbReference type="Gene3D" id="3.30.420.40">
    <property type="match status" value="2"/>
</dbReference>
<dbReference type="PROSITE" id="PS01075">
    <property type="entry name" value="ACETATE_KINASE_1"/>
    <property type="match status" value="1"/>
</dbReference>
<keyword evidence="4 9" id="KW-0479">Metal-binding</keyword>
<keyword evidence="6 9" id="KW-0418">Kinase</keyword>
<keyword evidence="3 9" id="KW-0808">Transferase</keyword>
<dbReference type="PIRSF" id="PIRSF000722">
    <property type="entry name" value="Acetate_prop_kin"/>
    <property type="match status" value="1"/>
</dbReference>
<keyword evidence="7 9" id="KW-0067">ATP-binding</keyword>
<reference evidence="12" key="1">
    <citation type="journal article" date="2021" name="ISME J.">
        <title>Evolutionary origin and ecological implication of a unique nif island in free-living Bradyrhizobium lineages.</title>
        <authorList>
            <person name="Tao J."/>
        </authorList>
    </citation>
    <scope>NUCLEOTIDE SEQUENCE [LARGE SCALE GENOMIC DNA]</scope>
    <source>
        <strain evidence="12">SZCCT0094</strain>
    </source>
</reference>
<dbReference type="PANTHER" id="PTHR21060">
    <property type="entry name" value="ACETATE KINASE"/>
    <property type="match status" value="1"/>
</dbReference>
<dbReference type="InterPro" id="IPR023865">
    <property type="entry name" value="Aliphatic_acid_kinase_CS"/>
</dbReference>
<dbReference type="GO" id="GO:0008776">
    <property type="term" value="F:acetate kinase activity"/>
    <property type="evidence" value="ECO:0007669"/>
    <property type="project" value="UniProtKB-EC"/>
</dbReference>
<evidence type="ECO:0000256" key="1">
    <source>
        <dbReference type="ARBA" id="ARBA00008748"/>
    </source>
</evidence>
<dbReference type="RefSeq" id="WP_172235515.1">
    <property type="nucleotide sequence ID" value="NZ_JABFDP010000002.1"/>
</dbReference>
<dbReference type="PRINTS" id="PR00471">
    <property type="entry name" value="ACETATEKNASE"/>
</dbReference>
<dbReference type="Proteomes" id="UP001314635">
    <property type="component" value="Unassembled WGS sequence"/>
</dbReference>
<gene>
    <name evidence="9" type="primary">ackA</name>
    <name evidence="11" type="ORF">JQ619_07795</name>
</gene>
<dbReference type="EMBL" id="JAFCLK010000006">
    <property type="protein sequence ID" value="MBR1135663.1"/>
    <property type="molecule type" value="Genomic_DNA"/>
</dbReference>
<keyword evidence="2 9" id="KW-0963">Cytoplasm</keyword>
<keyword evidence="8 9" id="KW-0460">Magnesium</keyword>
<feature type="binding site" evidence="9">
    <location>
        <position position="379"/>
    </location>
    <ligand>
        <name>Mg(2+)</name>
        <dbReference type="ChEBI" id="CHEBI:18420"/>
    </ligand>
</feature>
<comment type="similarity">
    <text evidence="1 9 10">Belongs to the acetokinase family.</text>
</comment>
<dbReference type="InterPro" id="IPR004372">
    <property type="entry name" value="Ac/propionate_kinase"/>
</dbReference>
<evidence type="ECO:0000256" key="7">
    <source>
        <dbReference type="ARBA" id="ARBA00022840"/>
    </source>
</evidence>
<keyword evidence="12" id="KW-1185">Reference proteome</keyword>
<feature type="site" description="Transition state stabilizer" evidence="9">
    <location>
        <position position="241"/>
    </location>
</feature>
<dbReference type="EC" id="2.7.2.1" evidence="9"/>
<evidence type="ECO:0000256" key="6">
    <source>
        <dbReference type="ARBA" id="ARBA00022777"/>
    </source>
</evidence>
<sequence>MTMRHILTLNAGSSSIKFALFEDAAGPVEILRGQVEGLGTATPHLEARSSSRILADERLDPERATDHEAALTVVIDVLQRAAGRATVDAIGHRIVHGGLAFTRPIVVADEDLTRLEALNPLAPLHQPHNLSGVRAAHRAFPGALQVACFDTAFHRSHPWVNDTYALPRELYEQGVRRYGFHGLSYEYVISRLQEIAPQAEKGRVVVMHLGNGASMCAIRDGRSIGSSMGFTALDGLPMGTRCGQLDPGVVLYLLQEKRMTAAAVTDLLYNHSGLKGLSGLSQDMRELEAADTPEARQAVDYFVDRIRRELGAMAAVLSGVDAIVFCGGIGEHAWRVRERVCRDFEWLGIALDARRNRASETVISSEGSDISVFVINTNEELMIARHTAQLLAAGGKT</sequence>
<dbReference type="HAMAP" id="MF_00020">
    <property type="entry name" value="Acetate_kinase"/>
    <property type="match status" value="1"/>
</dbReference>
<evidence type="ECO:0000313" key="12">
    <source>
        <dbReference type="Proteomes" id="UP001314635"/>
    </source>
</evidence>
<feature type="site" description="Transition state stabilizer" evidence="9">
    <location>
        <position position="181"/>
    </location>
</feature>
<keyword evidence="5 9" id="KW-0547">Nucleotide-binding</keyword>
<comment type="caution">
    <text evidence="11">The sequence shown here is derived from an EMBL/GenBank/DDBJ whole genome shotgun (WGS) entry which is preliminary data.</text>
</comment>
<organism evidence="11 12">
    <name type="scientific">Bradyrhizobium denitrificans</name>
    <dbReference type="NCBI Taxonomy" id="2734912"/>
    <lineage>
        <taxon>Bacteria</taxon>
        <taxon>Pseudomonadati</taxon>
        <taxon>Pseudomonadota</taxon>
        <taxon>Alphaproteobacteria</taxon>
        <taxon>Hyphomicrobiales</taxon>
        <taxon>Nitrobacteraceae</taxon>
        <taxon>Bradyrhizobium</taxon>
    </lineage>
</organism>
<comment type="cofactor">
    <cofactor evidence="9">
        <name>Mg(2+)</name>
        <dbReference type="ChEBI" id="CHEBI:18420"/>
    </cofactor>
    <cofactor evidence="9">
        <name>Mn(2+)</name>
        <dbReference type="ChEBI" id="CHEBI:29035"/>
    </cofactor>
    <text evidence="9">Mg(2+). Can also accept Mn(2+).</text>
</comment>
<dbReference type="PANTHER" id="PTHR21060:SF21">
    <property type="entry name" value="ACETATE KINASE"/>
    <property type="match status" value="1"/>
</dbReference>
<comment type="function">
    <text evidence="9">Catalyzes the formation of acetyl phosphate from acetate and ATP. Can also catalyze the reverse reaction.</text>
</comment>
<comment type="catalytic activity">
    <reaction evidence="9">
        <text>acetate + ATP = acetyl phosphate + ADP</text>
        <dbReference type="Rhea" id="RHEA:11352"/>
        <dbReference type="ChEBI" id="CHEBI:22191"/>
        <dbReference type="ChEBI" id="CHEBI:30089"/>
        <dbReference type="ChEBI" id="CHEBI:30616"/>
        <dbReference type="ChEBI" id="CHEBI:456216"/>
        <dbReference type="EC" id="2.7.2.1"/>
    </reaction>
</comment>
<evidence type="ECO:0000256" key="4">
    <source>
        <dbReference type="ARBA" id="ARBA00022723"/>
    </source>
</evidence>
<dbReference type="PROSITE" id="PS01076">
    <property type="entry name" value="ACETATE_KINASE_2"/>
    <property type="match status" value="1"/>
</dbReference>
<evidence type="ECO:0000256" key="3">
    <source>
        <dbReference type="ARBA" id="ARBA00022679"/>
    </source>
</evidence>
<feature type="binding site" evidence="9">
    <location>
        <begin position="208"/>
        <end position="212"/>
    </location>
    <ligand>
        <name>ATP</name>
        <dbReference type="ChEBI" id="CHEBI:30616"/>
    </ligand>
</feature>
<feature type="binding site" evidence="9">
    <location>
        <position position="93"/>
    </location>
    <ligand>
        <name>substrate</name>
    </ligand>
</feature>
<dbReference type="InterPro" id="IPR043129">
    <property type="entry name" value="ATPase_NBD"/>
</dbReference>
<accession>A0ABS5G2W8</accession>
<proteinExistence type="inferred from homology"/>
<protein>
    <recommendedName>
        <fullName evidence="9">Acetate kinase</fullName>
        <ecNumber evidence="9">2.7.2.1</ecNumber>
    </recommendedName>
    <alternativeName>
        <fullName evidence="9">Acetokinase</fullName>
    </alternativeName>
</protein>
<dbReference type="InterPro" id="IPR000890">
    <property type="entry name" value="Aliphatic_acid_kin_short-chain"/>
</dbReference>
<comment type="subunit">
    <text evidence="9">Homodimer.</text>
</comment>
<comment type="pathway">
    <text evidence="9">Metabolic intermediate biosynthesis; acetyl-CoA biosynthesis; acetyl-CoA from acetate: step 1/2.</text>
</comment>
<evidence type="ECO:0000256" key="5">
    <source>
        <dbReference type="ARBA" id="ARBA00022741"/>
    </source>
</evidence>
<evidence type="ECO:0000256" key="10">
    <source>
        <dbReference type="RuleBase" id="RU003835"/>
    </source>
</evidence>
<dbReference type="Pfam" id="PF00871">
    <property type="entry name" value="Acetate_kinase"/>
    <property type="match status" value="1"/>
</dbReference>
<feature type="binding site" evidence="9">
    <location>
        <position position="10"/>
    </location>
    <ligand>
        <name>Mg(2+)</name>
        <dbReference type="ChEBI" id="CHEBI:18420"/>
    </ligand>
</feature>
<feature type="active site" description="Proton donor/acceptor" evidence="9">
    <location>
        <position position="150"/>
    </location>
</feature>
<evidence type="ECO:0000256" key="8">
    <source>
        <dbReference type="ARBA" id="ARBA00022842"/>
    </source>
</evidence>
<dbReference type="SUPFAM" id="SSF53067">
    <property type="entry name" value="Actin-like ATPase domain"/>
    <property type="match status" value="2"/>
</dbReference>
<evidence type="ECO:0000256" key="9">
    <source>
        <dbReference type="HAMAP-Rule" id="MF_00020"/>
    </source>
</evidence>